<proteinExistence type="predicted"/>
<name>A5WBN0_PSYWF</name>
<organism evidence="1">
    <name type="scientific">Psychrobacter sp. (strain PRwf-1)</name>
    <dbReference type="NCBI Taxonomy" id="349106"/>
    <lineage>
        <taxon>Bacteria</taxon>
        <taxon>Pseudomonadati</taxon>
        <taxon>Pseudomonadota</taxon>
        <taxon>Gammaproteobacteria</taxon>
        <taxon>Moraxellales</taxon>
        <taxon>Moraxellaceae</taxon>
        <taxon>Psychrobacter</taxon>
    </lineage>
</organism>
<dbReference type="AlphaFoldDB" id="A5WBN0"/>
<gene>
    <name evidence="1" type="ordered locus">PsycPRwf_0111</name>
</gene>
<protein>
    <submittedName>
        <fullName evidence="1">Uncharacterized protein</fullName>
    </submittedName>
</protein>
<dbReference type="STRING" id="349106.PsycPRwf_0111"/>
<reference evidence="1" key="1">
    <citation type="submission" date="2007-05" db="EMBL/GenBank/DDBJ databases">
        <title>Complete sequence of chromosome of Psychrobacter sp. PRwf-1.</title>
        <authorList>
            <consortium name="US DOE Joint Genome Institute"/>
            <person name="Copeland A."/>
            <person name="Lucas S."/>
            <person name="Lapidus A."/>
            <person name="Barry K."/>
            <person name="Detter J.C."/>
            <person name="Glavina del Rio T."/>
            <person name="Hammon N."/>
            <person name="Israni S."/>
            <person name="Dalin E."/>
            <person name="Tice H."/>
            <person name="Pitluck S."/>
            <person name="Chain P."/>
            <person name="Malfatti S."/>
            <person name="Shin M."/>
            <person name="Vergez L."/>
            <person name="Schmutz J."/>
            <person name="Larimer F."/>
            <person name="Land M."/>
            <person name="Hauser L."/>
            <person name="Kyrpides N."/>
            <person name="Kim E."/>
            <person name="Tiedje J."/>
            <person name="Richardson P."/>
        </authorList>
    </citation>
    <scope>NUCLEOTIDE SEQUENCE [LARGE SCALE GENOMIC DNA]</scope>
    <source>
        <strain evidence="1">PRwf-1</strain>
    </source>
</reference>
<dbReference type="HOGENOM" id="CLU_2685182_0_0_6"/>
<dbReference type="KEGG" id="prw:PsycPRwf_0111"/>
<accession>A5WBN0</accession>
<sequence>MWRQVQKGVFKDNGQPTSLSILIDGKVTAPKTVLKSADSEQNLIKSAKQTQNWLKKSQIRRKIDSFYIIYYKLP</sequence>
<dbReference type="EMBL" id="CP000713">
    <property type="protein sequence ID" value="ABQ93071.1"/>
    <property type="molecule type" value="Genomic_DNA"/>
</dbReference>
<evidence type="ECO:0000313" key="1">
    <source>
        <dbReference type="EMBL" id="ABQ93071.1"/>
    </source>
</evidence>